<dbReference type="CDD" id="cd05289">
    <property type="entry name" value="MDR_like_2"/>
    <property type="match status" value="1"/>
</dbReference>
<dbReference type="AlphaFoldDB" id="A0A7X0FRQ0"/>
<dbReference type="Pfam" id="PF08240">
    <property type="entry name" value="ADH_N"/>
    <property type="match status" value="1"/>
</dbReference>
<evidence type="ECO:0000259" key="3">
    <source>
        <dbReference type="SMART" id="SM00829"/>
    </source>
</evidence>
<dbReference type="Proteomes" id="UP000537775">
    <property type="component" value="Unassembled WGS sequence"/>
</dbReference>
<dbReference type="SMART" id="SM00829">
    <property type="entry name" value="PKS_ER"/>
    <property type="match status" value="1"/>
</dbReference>
<dbReference type="Gene3D" id="3.90.180.10">
    <property type="entry name" value="Medium-chain alcohol dehydrogenases, catalytic domain"/>
    <property type="match status" value="1"/>
</dbReference>
<name>A0A7X0FRQ0_9MICO</name>
<dbReference type="PANTHER" id="PTHR48106">
    <property type="entry name" value="QUINONE OXIDOREDUCTASE PIG3-RELATED"/>
    <property type="match status" value="1"/>
</dbReference>
<dbReference type="InterPro" id="IPR011032">
    <property type="entry name" value="GroES-like_sf"/>
</dbReference>
<dbReference type="InterPro" id="IPR013154">
    <property type="entry name" value="ADH-like_N"/>
</dbReference>
<dbReference type="SUPFAM" id="SSF50129">
    <property type="entry name" value="GroES-like"/>
    <property type="match status" value="1"/>
</dbReference>
<dbReference type="Gene3D" id="3.40.50.720">
    <property type="entry name" value="NAD(P)-binding Rossmann-like Domain"/>
    <property type="match status" value="1"/>
</dbReference>
<organism evidence="4 5">
    <name type="scientific">Microbacterium thalassium</name>
    <dbReference type="NCBI Taxonomy" id="362649"/>
    <lineage>
        <taxon>Bacteria</taxon>
        <taxon>Bacillati</taxon>
        <taxon>Actinomycetota</taxon>
        <taxon>Actinomycetes</taxon>
        <taxon>Micrococcales</taxon>
        <taxon>Microbacteriaceae</taxon>
        <taxon>Microbacterium</taxon>
    </lineage>
</organism>
<gene>
    <name evidence="4" type="ORF">HD594_002782</name>
</gene>
<sequence length="314" mass="31456">MPHAIVYTEFGSPDVLHLSDIEPATPGPGDVVIRVEAAGVNPIDAKLRSGARPSGPIETPRRVGADGAGVVTALGDAVEGLRVGEPVVFFGAAGAYADEIAVPASHVVPRPPSVSAQDGAGVGIPAGTAYQALRSLAVGAGDTLLLHAGSGAVGQAAIQFAVLWGARVIATCSPGRAERVASLGAEPVAYGDGLADRVRALAPGGITVALDAAGTDEALESSRDLVAEPERAATIVRGRDAAAFGLRAFSGGSPAPLSARAQAWRVEAVPVTVSLLAAGRFSIERGPSLPLPEAAEAHRLVAAGTPGKITLRPE</sequence>
<feature type="domain" description="Enoyl reductase (ER)" evidence="3">
    <location>
        <begin position="11"/>
        <end position="311"/>
    </location>
</feature>
<dbReference type="InterPro" id="IPR020843">
    <property type="entry name" value="ER"/>
</dbReference>
<keyword evidence="5" id="KW-1185">Reference proteome</keyword>
<dbReference type="InterPro" id="IPR013149">
    <property type="entry name" value="ADH-like_C"/>
</dbReference>
<reference evidence="4 5" key="1">
    <citation type="submission" date="2020-08" db="EMBL/GenBank/DDBJ databases">
        <title>Sequencing the genomes of 1000 actinobacteria strains.</title>
        <authorList>
            <person name="Klenk H.-P."/>
        </authorList>
    </citation>
    <scope>NUCLEOTIDE SEQUENCE [LARGE SCALE GENOMIC DNA]</scope>
    <source>
        <strain evidence="4 5">DSM 12511</strain>
    </source>
</reference>
<dbReference type="RefSeq" id="WP_184751530.1">
    <property type="nucleotide sequence ID" value="NZ_BAAAJR010000001.1"/>
</dbReference>
<evidence type="ECO:0000313" key="5">
    <source>
        <dbReference type="Proteomes" id="UP000537775"/>
    </source>
</evidence>
<comment type="caution">
    <text evidence="4">The sequence shown here is derived from an EMBL/GenBank/DDBJ whole genome shotgun (WGS) entry which is preliminary data.</text>
</comment>
<dbReference type="GO" id="GO:0016651">
    <property type="term" value="F:oxidoreductase activity, acting on NAD(P)H"/>
    <property type="evidence" value="ECO:0007669"/>
    <property type="project" value="TreeGrafter"/>
</dbReference>
<dbReference type="InterPro" id="IPR036291">
    <property type="entry name" value="NAD(P)-bd_dom_sf"/>
</dbReference>
<proteinExistence type="predicted"/>
<accession>A0A7X0FRQ0</accession>
<keyword evidence="2" id="KW-0560">Oxidoreductase</keyword>
<dbReference type="Pfam" id="PF00107">
    <property type="entry name" value="ADH_zinc_N"/>
    <property type="match status" value="1"/>
</dbReference>
<evidence type="ECO:0000256" key="1">
    <source>
        <dbReference type="ARBA" id="ARBA00022857"/>
    </source>
</evidence>
<dbReference type="PANTHER" id="PTHR48106:SF18">
    <property type="entry name" value="QUINONE OXIDOREDUCTASE PIG3"/>
    <property type="match status" value="1"/>
</dbReference>
<dbReference type="SUPFAM" id="SSF51735">
    <property type="entry name" value="NAD(P)-binding Rossmann-fold domains"/>
    <property type="match status" value="1"/>
</dbReference>
<protein>
    <submittedName>
        <fullName evidence="4">NADPH:quinone reductase-like Zn-dependent oxidoreductase</fullName>
    </submittedName>
</protein>
<dbReference type="GO" id="GO:0070402">
    <property type="term" value="F:NADPH binding"/>
    <property type="evidence" value="ECO:0007669"/>
    <property type="project" value="TreeGrafter"/>
</dbReference>
<evidence type="ECO:0000256" key="2">
    <source>
        <dbReference type="ARBA" id="ARBA00023002"/>
    </source>
</evidence>
<keyword evidence="1" id="KW-0521">NADP</keyword>
<dbReference type="EMBL" id="JACHML010000001">
    <property type="protein sequence ID" value="MBB6392469.1"/>
    <property type="molecule type" value="Genomic_DNA"/>
</dbReference>
<evidence type="ECO:0000313" key="4">
    <source>
        <dbReference type="EMBL" id="MBB6392469.1"/>
    </source>
</evidence>